<evidence type="ECO:0000313" key="3">
    <source>
        <dbReference type="EMBL" id="KAG5647683.1"/>
    </source>
</evidence>
<keyword evidence="2" id="KW-1133">Transmembrane helix</keyword>
<feature type="region of interest" description="Disordered" evidence="1">
    <location>
        <begin position="169"/>
        <end position="200"/>
    </location>
</feature>
<feature type="compositionally biased region" description="Low complexity" evidence="1">
    <location>
        <begin position="354"/>
        <end position="372"/>
    </location>
</feature>
<comment type="caution">
    <text evidence="3">The sequence shown here is derived from an EMBL/GenBank/DDBJ whole genome shotgun (WGS) entry which is preliminary data.</text>
</comment>
<accession>A0A9P7KEL6</accession>
<evidence type="ECO:0000313" key="4">
    <source>
        <dbReference type="Proteomes" id="UP000775547"/>
    </source>
</evidence>
<feature type="region of interest" description="Disordered" evidence="1">
    <location>
        <begin position="212"/>
        <end position="289"/>
    </location>
</feature>
<feature type="transmembrane region" description="Helical" evidence="2">
    <location>
        <begin position="75"/>
        <end position="97"/>
    </location>
</feature>
<keyword evidence="4" id="KW-1185">Reference proteome</keyword>
<feature type="compositionally biased region" description="Low complexity" evidence="1">
    <location>
        <begin position="478"/>
        <end position="488"/>
    </location>
</feature>
<keyword evidence="2" id="KW-0472">Membrane</keyword>
<reference evidence="3" key="1">
    <citation type="submission" date="2020-07" db="EMBL/GenBank/DDBJ databases">
        <authorList>
            <person name="Nieuwenhuis M."/>
            <person name="Van De Peppel L.J.J."/>
        </authorList>
    </citation>
    <scope>NUCLEOTIDE SEQUENCE</scope>
    <source>
        <strain evidence="3">AP01</strain>
        <tissue evidence="3">Mycelium</tissue>
    </source>
</reference>
<evidence type="ECO:0000256" key="1">
    <source>
        <dbReference type="SAM" id="MobiDB-lite"/>
    </source>
</evidence>
<dbReference type="AlphaFoldDB" id="A0A9P7KEL6"/>
<gene>
    <name evidence="3" type="ORF">DXG03_008406</name>
</gene>
<feature type="region of interest" description="Disordered" evidence="1">
    <location>
        <begin position="29"/>
        <end position="56"/>
    </location>
</feature>
<evidence type="ECO:0000256" key="2">
    <source>
        <dbReference type="SAM" id="Phobius"/>
    </source>
</evidence>
<feature type="compositionally biased region" description="Low complexity" evidence="1">
    <location>
        <begin position="272"/>
        <end position="284"/>
    </location>
</feature>
<feature type="compositionally biased region" description="Pro residues" evidence="1">
    <location>
        <begin position="37"/>
        <end position="47"/>
    </location>
</feature>
<feature type="region of interest" description="Disordered" evidence="1">
    <location>
        <begin position="106"/>
        <end position="128"/>
    </location>
</feature>
<feature type="compositionally biased region" description="Polar residues" evidence="1">
    <location>
        <begin position="189"/>
        <end position="200"/>
    </location>
</feature>
<reference evidence="3" key="2">
    <citation type="submission" date="2021-10" db="EMBL/GenBank/DDBJ databases">
        <title>Phylogenomics reveals ancestral predisposition of the termite-cultivated fungus Termitomyces towards a domesticated lifestyle.</title>
        <authorList>
            <person name="Auxier B."/>
            <person name="Grum-Grzhimaylo A."/>
            <person name="Cardenas M.E."/>
            <person name="Lodge J.D."/>
            <person name="Laessoe T."/>
            <person name="Pedersen O."/>
            <person name="Smith M.E."/>
            <person name="Kuyper T.W."/>
            <person name="Franco-Molano E.A."/>
            <person name="Baroni T.J."/>
            <person name="Aanen D.K."/>
        </authorList>
    </citation>
    <scope>NUCLEOTIDE SEQUENCE</scope>
    <source>
        <strain evidence="3">AP01</strain>
        <tissue evidence="3">Mycelium</tissue>
    </source>
</reference>
<feature type="region of interest" description="Disordered" evidence="1">
    <location>
        <begin position="347"/>
        <end position="380"/>
    </location>
</feature>
<dbReference type="Proteomes" id="UP000775547">
    <property type="component" value="Unassembled WGS sequence"/>
</dbReference>
<proteinExistence type="predicted"/>
<dbReference type="EMBL" id="JABCKV010000007">
    <property type="protein sequence ID" value="KAG5647683.1"/>
    <property type="molecule type" value="Genomic_DNA"/>
</dbReference>
<protein>
    <submittedName>
        <fullName evidence="3">Uncharacterized protein</fullName>
    </submittedName>
</protein>
<dbReference type="OrthoDB" id="2756128at2759"/>
<feature type="region of interest" description="Disordered" evidence="1">
    <location>
        <begin position="466"/>
        <end position="507"/>
    </location>
</feature>
<sequence length="507" mass="54614">MPGTPPLSVPSFHCLSFCQTCLDTSVPSVDDQIQGPPSSPVANPPPTSSTTYNIHDNLPPGWKVPGSTTKSRTTLILALSLVLAFFICFLIIGCLFWRKNKRRRRKDSDIEMKARKRRREQDDDGRDSMLSLEKEAKVKQKIWARATARWKANARYSARQRRGKRIISTTRVARSSSSSSLARIDETQLPPTNASPNISRRSSLSYAATWVGDATSSSHPSPPVVPTHNVPTPLTPNPLPPAYHLRVAAQQAHAPSEGGHPTEPLSPLAYTSSSNSPSDPSGASIDMSLPPQSIHVAHVATDDKTLLARLADLASAPPPDGANSSNDHSTTFHVSVPIWQDEELKDFGHGTYDSSNRSLPPSRCSSRSSSPAPLFPPPPSKGKMAAPAFYDYPYTFEDILVEPDPGPSAPPFEELIPVGEADLTASAPPLLDAEAAYYIESHASAPLHEWDANVLPASSEVIEPLHSDIPHTSDDTGSDSTEISSSHSIPLVQGPVASDGTPPCYHP</sequence>
<name>A0A9P7KEL6_9AGAR</name>
<organism evidence="3 4">
    <name type="scientific">Asterophora parasitica</name>
    <dbReference type="NCBI Taxonomy" id="117018"/>
    <lineage>
        <taxon>Eukaryota</taxon>
        <taxon>Fungi</taxon>
        <taxon>Dikarya</taxon>
        <taxon>Basidiomycota</taxon>
        <taxon>Agaricomycotina</taxon>
        <taxon>Agaricomycetes</taxon>
        <taxon>Agaricomycetidae</taxon>
        <taxon>Agaricales</taxon>
        <taxon>Tricholomatineae</taxon>
        <taxon>Lyophyllaceae</taxon>
        <taxon>Asterophora</taxon>
    </lineage>
</organism>
<keyword evidence="2" id="KW-0812">Transmembrane</keyword>